<accession>M3DMA8</accession>
<gene>
    <name evidence="1" type="ORF">H114_00787</name>
</gene>
<name>M3DMA8_STREZ</name>
<reference evidence="1 2" key="1">
    <citation type="journal article" date="2013" name="Genome Announc.">
        <title>Draft Genome Sequence of Streptomyces gancidicus Strain BKS 13-15.</title>
        <authorList>
            <person name="Kumar S."/>
            <person name="Kaur N."/>
            <person name="Singh N.K."/>
            <person name="Raghava G.P."/>
            <person name="Mayilraj S."/>
        </authorList>
    </citation>
    <scope>NUCLEOTIDE SEQUENCE [LARGE SCALE GENOMIC DNA]</scope>
    <source>
        <strain evidence="1 2">BKS 13-15</strain>
    </source>
</reference>
<dbReference type="PATRIC" id="fig|1284664.3.peg.162"/>
<protein>
    <submittedName>
        <fullName evidence="1">Uncharacterized protein</fullName>
    </submittedName>
</protein>
<organism evidence="1 2">
    <name type="scientific">Streptomyces gancidicus BKS 13-15</name>
    <dbReference type="NCBI Taxonomy" id="1284664"/>
    <lineage>
        <taxon>Bacteria</taxon>
        <taxon>Bacillati</taxon>
        <taxon>Actinomycetota</taxon>
        <taxon>Actinomycetes</taxon>
        <taxon>Kitasatosporales</taxon>
        <taxon>Streptomycetaceae</taxon>
        <taxon>Streptomyces</taxon>
        <taxon>Streptomyces pseudogriseolus group</taxon>
    </lineage>
</organism>
<dbReference type="RefSeq" id="WP_006129725.1">
    <property type="nucleotide sequence ID" value="NZ_AOHP01000004.1"/>
</dbReference>
<dbReference type="AlphaFoldDB" id="M3DMA8"/>
<comment type="caution">
    <text evidence="1">The sequence shown here is derived from an EMBL/GenBank/DDBJ whole genome shotgun (WGS) entry which is preliminary data.</text>
</comment>
<dbReference type="EMBL" id="AOHP01000004">
    <property type="protein sequence ID" value="EMF31120.1"/>
    <property type="molecule type" value="Genomic_DNA"/>
</dbReference>
<proteinExistence type="predicted"/>
<keyword evidence="2" id="KW-1185">Reference proteome</keyword>
<sequence>MTGRIPLDDLTSDALDALYERLDVQEQAIQDAMRLASLWAAQGTLGNAPHLLRRALAPALRPKDVTR</sequence>
<evidence type="ECO:0000313" key="1">
    <source>
        <dbReference type="EMBL" id="EMF31120.1"/>
    </source>
</evidence>
<evidence type="ECO:0000313" key="2">
    <source>
        <dbReference type="Proteomes" id="UP000011732"/>
    </source>
</evidence>
<dbReference type="Proteomes" id="UP000011732">
    <property type="component" value="Unassembled WGS sequence"/>
</dbReference>